<dbReference type="PANTHER" id="PTHR43363:SF1">
    <property type="entry name" value="HYPOXANTHINE-GUANINE PHOSPHORIBOSYLTRANSFERASE"/>
    <property type="match status" value="1"/>
</dbReference>
<comment type="caution">
    <text evidence="4">The sequence shown here is derived from an EMBL/GenBank/DDBJ whole genome shotgun (WGS) entry which is preliminary data.</text>
</comment>
<dbReference type="InterPro" id="IPR000836">
    <property type="entry name" value="PRTase_dom"/>
</dbReference>
<dbReference type="Gene3D" id="3.40.50.2020">
    <property type="match status" value="1"/>
</dbReference>
<evidence type="ECO:0000259" key="3">
    <source>
        <dbReference type="Pfam" id="PF00156"/>
    </source>
</evidence>
<evidence type="ECO:0000313" key="4">
    <source>
        <dbReference type="EMBL" id="GAA1215156.1"/>
    </source>
</evidence>
<dbReference type="InterPro" id="IPR029057">
    <property type="entry name" value="PRTase-like"/>
</dbReference>
<dbReference type="PANTHER" id="PTHR43363">
    <property type="entry name" value="HYPOXANTHINE PHOSPHORIBOSYLTRANSFERASE"/>
    <property type="match status" value="1"/>
</dbReference>
<dbReference type="RefSeq" id="WP_344437679.1">
    <property type="nucleotide sequence ID" value="NZ_BAAALF010000001.1"/>
</dbReference>
<name>A0ABN1VL06_9ACTN</name>
<sequence length="177" mass="18995">MATSRTPATHDTDGSGPLYLTWDDIGDETRALAEQVAAAGVPQVVVGIVRGGMIPAVWLAHRLGVRDVRSIEVTRTTGDGINAAKTTLPTTRNPASLGDLAGLDVLLVDDIAGSGATLAHTEDMLRDLGAAQVRTAVLKVNRANWAREAEPQRVIDYIASLNDTWIVFPWEGHQHER</sequence>
<reference evidence="4 5" key="1">
    <citation type="journal article" date="2019" name="Int. J. Syst. Evol. Microbiol.">
        <title>The Global Catalogue of Microorganisms (GCM) 10K type strain sequencing project: providing services to taxonomists for standard genome sequencing and annotation.</title>
        <authorList>
            <consortium name="The Broad Institute Genomics Platform"/>
            <consortium name="The Broad Institute Genome Sequencing Center for Infectious Disease"/>
            <person name="Wu L."/>
            <person name="Ma J."/>
        </authorList>
    </citation>
    <scope>NUCLEOTIDE SEQUENCE [LARGE SCALE GENOMIC DNA]</scope>
    <source>
        <strain evidence="4 5">JCM 13004</strain>
    </source>
</reference>
<keyword evidence="2" id="KW-0808">Transferase</keyword>
<feature type="domain" description="Phosphoribosyltransferase" evidence="3">
    <location>
        <begin position="22"/>
        <end position="171"/>
    </location>
</feature>
<dbReference type="Proteomes" id="UP001500037">
    <property type="component" value="Unassembled WGS sequence"/>
</dbReference>
<evidence type="ECO:0000256" key="1">
    <source>
        <dbReference type="ARBA" id="ARBA00022676"/>
    </source>
</evidence>
<dbReference type="SUPFAM" id="SSF53271">
    <property type="entry name" value="PRTase-like"/>
    <property type="match status" value="1"/>
</dbReference>
<dbReference type="GO" id="GO:0016757">
    <property type="term" value="F:glycosyltransferase activity"/>
    <property type="evidence" value="ECO:0007669"/>
    <property type="project" value="UniProtKB-KW"/>
</dbReference>
<organism evidence="4 5">
    <name type="scientific">Kitasatospora nipponensis</name>
    <dbReference type="NCBI Taxonomy" id="258049"/>
    <lineage>
        <taxon>Bacteria</taxon>
        <taxon>Bacillati</taxon>
        <taxon>Actinomycetota</taxon>
        <taxon>Actinomycetes</taxon>
        <taxon>Kitasatosporales</taxon>
        <taxon>Streptomycetaceae</taxon>
        <taxon>Kitasatospora</taxon>
    </lineage>
</organism>
<evidence type="ECO:0000313" key="5">
    <source>
        <dbReference type="Proteomes" id="UP001500037"/>
    </source>
</evidence>
<gene>
    <name evidence="4" type="ORF">GCM10009665_01230</name>
</gene>
<evidence type="ECO:0000256" key="2">
    <source>
        <dbReference type="ARBA" id="ARBA00022679"/>
    </source>
</evidence>
<dbReference type="EMBL" id="BAAALF010000001">
    <property type="protein sequence ID" value="GAA1215156.1"/>
    <property type="molecule type" value="Genomic_DNA"/>
</dbReference>
<dbReference type="CDD" id="cd06223">
    <property type="entry name" value="PRTases_typeI"/>
    <property type="match status" value="1"/>
</dbReference>
<proteinExistence type="predicted"/>
<keyword evidence="1 4" id="KW-0328">Glycosyltransferase</keyword>
<dbReference type="Pfam" id="PF00156">
    <property type="entry name" value="Pribosyltran"/>
    <property type="match status" value="1"/>
</dbReference>
<accession>A0ABN1VL06</accession>
<protein>
    <submittedName>
        <fullName evidence="4">Phosphoribosyltransferase</fullName>
    </submittedName>
</protein>
<keyword evidence="5" id="KW-1185">Reference proteome</keyword>